<dbReference type="Proteomes" id="UP000192907">
    <property type="component" value="Unassembled WGS sequence"/>
</dbReference>
<organism evidence="2 3">
    <name type="scientific">Pseudobacteriovorax antillogorgiicola</name>
    <dbReference type="NCBI Taxonomy" id="1513793"/>
    <lineage>
        <taxon>Bacteria</taxon>
        <taxon>Pseudomonadati</taxon>
        <taxon>Bdellovibrionota</taxon>
        <taxon>Oligoflexia</taxon>
        <taxon>Oligoflexales</taxon>
        <taxon>Pseudobacteriovoracaceae</taxon>
        <taxon>Pseudobacteriovorax</taxon>
    </lineage>
</organism>
<keyword evidence="1" id="KW-0812">Transmembrane</keyword>
<evidence type="ECO:0000313" key="2">
    <source>
        <dbReference type="EMBL" id="SMF25468.1"/>
    </source>
</evidence>
<reference evidence="3" key="1">
    <citation type="submission" date="2017-04" db="EMBL/GenBank/DDBJ databases">
        <authorList>
            <person name="Varghese N."/>
            <person name="Submissions S."/>
        </authorList>
    </citation>
    <scope>NUCLEOTIDE SEQUENCE [LARGE SCALE GENOMIC DNA]</scope>
    <source>
        <strain evidence="3">RKEM611</strain>
    </source>
</reference>
<evidence type="ECO:0000313" key="3">
    <source>
        <dbReference type="Proteomes" id="UP000192907"/>
    </source>
</evidence>
<feature type="transmembrane region" description="Helical" evidence="1">
    <location>
        <begin position="20"/>
        <end position="41"/>
    </location>
</feature>
<gene>
    <name evidence="2" type="ORF">SAMN06296036_10873</name>
</gene>
<dbReference type="RefSeq" id="WP_143478177.1">
    <property type="nucleotide sequence ID" value="NZ_FWZT01000008.1"/>
</dbReference>
<keyword evidence="1" id="KW-0472">Membrane</keyword>
<evidence type="ECO:0000256" key="1">
    <source>
        <dbReference type="SAM" id="Phobius"/>
    </source>
</evidence>
<proteinExistence type="predicted"/>
<accession>A0A1Y6BXY1</accession>
<keyword evidence="1" id="KW-1133">Transmembrane helix</keyword>
<keyword evidence="3" id="KW-1185">Reference proteome</keyword>
<dbReference type="EMBL" id="FWZT01000008">
    <property type="protein sequence ID" value="SMF25468.1"/>
    <property type="molecule type" value="Genomic_DNA"/>
</dbReference>
<dbReference type="STRING" id="1513793.SAMN06296036_10873"/>
<protein>
    <submittedName>
        <fullName evidence="2">Uncharacterized protein</fullName>
    </submittedName>
</protein>
<name>A0A1Y6BXY1_9BACT</name>
<sequence>MSNPELDYDYQIPQEKSGRIPILFVLFLGLLGGWAGTYMFYNLGSFASVHDNIDIFEFCNVKEVDS</sequence>
<dbReference type="AlphaFoldDB" id="A0A1Y6BXY1"/>